<dbReference type="PANTHER" id="PTHR35564">
    <property type="match status" value="1"/>
</dbReference>
<dbReference type="RefSeq" id="WP_269123088.1">
    <property type="nucleotide sequence ID" value="NZ_JAPUBN010000011.1"/>
</dbReference>
<dbReference type="PANTHER" id="PTHR35564:SF4">
    <property type="entry name" value="CYTOPLASMIC PROTEIN"/>
    <property type="match status" value="1"/>
</dbReference>
<protein>
    <submittedName>
        <fullName evidence="1">Type VI secretion system baseplate subunit TssG</fullName>
    </submittedName>
</protein>
<dbReference type="Proteomes" id="UP001149719">
    <property type="component" value="Unassembled WGS sequence"/>
</dbReference>
<dbReference type="Pfam" id="PF06996">
    <property type="entry name" value="T6SS_TssG"/>
    <property type="match status" value="1"/>
</dbReference>
<sequence>MSLTATMFNNPQQFEFVQVVRLLRQISLTKKIQYQSDPMPVGDNFDVVSIENTSQKVKVTVGLEALSGCRGVIPDYLYHELLQSLHDDSSSLQSFLDVFNQRYLELLSNAVTTRNALLREEQEAILGKTLTRLSQKTALSQLYALPNSLLDKSDPSILRFSFLMGLKTRSLQGLNQILREYFKLDVESNVIASTPYRMPKQSFSRLGSRVGRNNQLGGGLLLGKQGTQLYQALEIRIQPASRKEYLSLLMNSHFSSTFRQLVSAYLREVVDVKIYLFVKRAYIDAPVLSSSNLGFRLGEANCLSPERKLNEYRKILL</sequence>
<keyword evidence="2" id="KW-1185">Reference proteome</keyword>
<accession>A0ABT4JR53</accession>
<proteinExistence type="predicted"/>
<organism evidence="1 2">
    <name type="scientific">Marinomonas phaeophyticola</name>
    <dbReference type="NCBI Taxonomy" id="3004091"/>
    <lineage>
        <taxon>Bacteria</taxon>
        <taxon>Pseudomonadati</taxon>
        <taxon>Pseudomonadota</taxon>
        <taxon>Gammaproteobacteria</taxon>
        <taxon>Oceanospirillales</taxon>
        <taxon>Oceanospirillaceae</taxon>
        <taxon>Marinomonas</taxon>
    </lineage>
</organism>
<evidence type="ECO:0000313" key="2">
    <source>
        <dbReference type="Proteomes" id="UP001149719"/>
    </source>
</evidence>
<gene>
    <name evidence="1" type="ORF">O1D97_04190</name>
</gene>
<reference evidence="1" key="1">
    <citation type="submission" date="2022-12" db="EMBL/GenBank/DDBJ databases">
        <title>Marinomonas 15G1-11 sp. nov, isolated from marine algae.</title>
        <authorList>
            <person name="Butt M."/>
            <person name="Choi D.G."/>
            <person name="Kim J.M."/>
            <person name="Lee J.K."/>
            <person name="Baek J.H."/>
            <person name="Jeon C.O."/>
        </authorList>
    </citation>
    <scope>NUCLEOTIDE SEQUENCE</scope>
    <source>
        <strain evidence="1">15G1-11</strain>
    </source>
</reference>
<dbReference type="InterPro" id="IPR010732">
    <property type="entry name" value="T6SS_TssG-like"/>
</dbReference>
<dbReference type="EMBL" id="JAPUBN010000011">
    <property type="protein sequence ID" value="MCZ2720863.1"/>
    <property type="molecule type" value="Genomic_DNA"/>
</dbReference>
<comment type="caution">
    <text evidence="1">The sequence shown here is derived from an EMBL/GenBank/DDBJ whole genome shotgun (WGS) entry which is preliminary data.</text>
</comment>
<name>A0ABT4JR53_9GAMM</name>
<evidence type="ECO:0000313" key="1">
    <source>
        <dbReference type="EMBL" id="MCZ2720863.1"/>
    </source>
</evidence>